<reference evidence="11 12" key="1">
    <citation type="submission" date="2018-09" db="EMBL/GenBank/DDBJ databases">
        <title>Zymobacter palmae IAM14233 (=T109) whole genome analysis.</title>
        <authorList>
            <person name="Yanase H."/>
        </authorList>
    </citation>
    <scope>NUCLEOTIDE SEQUENCE [LARGE SCALE GENOMIC DNA]</scope>
    <source>
        <strain evidence="11 12">IAM14233</strain>
    </source>
</reference>
<dbReference type="GO" id="GO:0008270">
    <property type="term" value="F:zinc ion binding"/>
    <property type="evidence" value="ECO:0007669"/>
    <property type="project" value="InterPro"/>
</dbReference>
<dbReference type="Gene3D" id="3.40.630.10">
    <property type="entry name" value="Zn peptidases"/>
    <property type="match status" value="1"/>
</dbReference>
<dbReference type="PANTHER" id="PTHR28570">
    <property type="entry name" value="ASPARTYL AMINOPEPTIDASE"/>
    <property type="match status" value="1"/>
</dbReference>
<evidence type="ECO:0000256" key="8">
    <source>
        <dbReference type="ARBA" id="ARBA00023049"/>
    </source>
</evidence>
<comment type="similarity">
    <text evidence="2 9">Belongs to the peptidase M18 family.</text>
</comment>
<dbReference type="AlphaFoldDB" id="A0A348HH16"/>
<accession>A0A348HH16</accession>
<evidence type="ECO:0000256" key="5">
    <source>
        <dbReference type="ARBA" id="ARBA00022723"/>
    </source>
</evidence>
<dbReference type="GO" id="GO:0008237">
    <property type="term" value="F:metallopeptidase activity"/>
    <property type="evidence" value="ECO:0007669"/>
    <property type="project" value="UniProtKB-KW"/>
</dbReference>
<dbReference type="InterPro" id="IPR023358">
    <property type="entry name" value="Peptidase_M18_dom2"/>
</dbReference>
<dbReference type="NCBIfam" id="NF002759">
    <property type="entry name" value="PRK02813.1"/>
    <property type="match status" value="1"/>
</dbReference>
<dbReference type="SUPFAM" id="SSF101821">
    <property type="entry name" value="Aminopeptidase/glucanase lid domain"/>
    <property type="match status" value="1"/>
</dbReference>
<keyword evidence="4 9" id="KW-0645">Protease</keyword>
<keyword evidence="7 9" id="KW-0862">Zinc</keyword>
<dbReference type="Gene3D" id="2.30.250.10">
    <property type="entry name" value="Aminopeptidase i, Domain 2"/>
    <property type="match status" value="1"/>
</dbReference>
<dbReference type="CDD" id="cd05658">
    <property type="entry name" value="M18_DAP"/>
    <property type="match status" value="1"/>
</dbReference>
<evidence type="ECO:0000256" key="1">
    <source>
        <dbReference type="ARBA" id="ARBA00001947"/>
    </source>
</evidence>
<evidence type="ECO:0000256" key="2">
    <source>
        <dbReference type="ARBA" id="ARBA00008290"/>
    </source>
</evidence>
<evidence type="ECO:0000256" key="10">
    <source>
        <dbReference type="RuleBase" id="RU004387"/>
    </source>
</evidence>
<dbReference type="PANTHER" id="PTHR28570:SF3">
    <property type="entry name" value="ASPARTYL AMINOPEPTIDASE"/>
    <property type="match status" value="1"/>
</dbReference>
<evidence type="ECO:0000256" key="9">
    <source>
        <dbReference type="RuleBase" id="RU004386"/>
    </source>
</evidence>
<dbReference type="Pfam" id="PF02127">
    <property type="entry name" value="Peptidase_M18"/>
    <property type="match status" value="1"/>
</dbReference>
<keyword evidence="5 9" id="KW-0479">Metal-binding</keyword>
<dbReference type="PRINTS" id="PR00932">
    <property type="entry name" value="AMINO1PTASE"/>
</dbReference>
<dbReference type="SUPFAM" id="SSF53187">
    <property type="entry name" value="Zn-dependent exopeptidases"/>
    <property type="match status" value="1"/>
</dbReference>
<organism evidence="11 12">
    <name type="scientific">Zymobacter palmae</name>
    <dbReference type="NCBI Taxonomy" id="33074"/>
    <lineage>
        <taxon>Bacteria</taxon>
        <taxon>Pseudomonadati</taxon>
        <taxon>Pseudomonadota</taxon>
        <taxon>Gammaproteobacteria</taxon>
        <taxon>Oceanospirillales</taxon>
        <taxon>Halomonadaceae</taxon>
        <taxon>Zymobacter group</taxon>
        <taxon>Zymobacter</taxon>
    </lineage>
</organism>
<dbReference type="EC" id="3.4.11.-" evidence="10"/>
<evidence type="ECO:0000256" key="3">
    <source>
        <dbReference type="ARBA" id="ARBA00022438"/>
    </source>
</evidence>
<dbReference type="KEGG" id="zpl:ZBT109_2183"/>
<dbReference type="GO" id="GO:0004177">
    <property type="term" value="F:aminopeptidase activity"/>
    <property type="evidence" value="ECO:0007669"/>
    <property type="project" value="UniProtKB-KW"/>
</dbReference>
<keyword evidence="12" id="KW-1185">Reference proteome</keyword>
<evidence type="ECO:0000256" key="6">
    <source>
        <dbReference type="ARBA" id="ARBA00022801"/>
    </source>
</evidence>
<dbReference type="EMBL" id="AP018933">
    <property type="protein sequence ID" value="BBG30918.1"/>
    <property type="molecule type" value="Genomic_DNA"/>
</dbReference>
<proteinExistence type="inferred from homology"/>
<evidence type="ECO:0000313" key="12">
    <source>
        <dbReference type="Proteomes" id="UP000267342"/>
    </source>
</evidence>
<protein>
    <recommendedName>
        <fullName evidence="10">M18 family aminopeptidase</fullName>
        <ecNumber evidence="10">3.4.11.-</ecNumber>
    </recommendedName>
</protein>
<evidence type="ECO:0000256" key="4">
    <source>
        <dbReference type="ARBA" id="ARBA00022670"/>
    </source>
</evidence>
<keyword evidence="3 9" id="KW-0031">Aminopeptidase</keyword>
<dbReference type="OrthoDB" id="5288740at2"/>
<gene>
    <name evidence="11" type="ORF">ZBT109_2183</name>
</gene>
<dbReference type="RefSeq" id="WP_038279136.1">
    <property type="nucleotide sequence ID" value="NZ_AP018933.1"/>
</dbReference>
<name>A0A348HH16_9GAMM</name>
<dbReference type="InterPro" id="IPR001948">
    <property type="entry name" value="Peptidase_M18"/>
</dbReference>
<dbReference type="GO" id="GO:0005737">
    <property type="term" value="C:cytoplasm"/>
    <property type="evidence" value="ECO:0007669"/>
    <property type="project" value="UniProtKB-ARBA"/>
</dbReference>
<dbReference type="Proteomes" id="UP000267342">
    <property type="component" value="Chromosome"/>
</dbReference>
<dbReference type="GO" id="GO:0006508">
    <property type="term" value="P:proteolysis"/>
    <property type="evidence" value="ECO:0007669"/>
    <property type="project" value="UniProtKB-KW"/>
</dbReference>
<comment type="cofactor">
    <cofactor evidence="1 10">
        <name>Zn(2+)</name>
        <dbReference type="ChEBI" id="CHEBI:29105"/>
    </cofactor>
</comment>
<sequence length="435" mass="46687">MSRSVLERLFDFLDHAHTSWHAAARMAHHLRQAGYIALDERAVWGLEPGGRYYTTRDDGALIAFQLPKGAVKAIRMIGAHTDSPHLRLKPSPFIITRDWIALGIEVYGGALLAPWFDRDLGIAGRVLLASPEGKCETLLVDSLRPVAVVPSLAIHLDREANKGKTLNPQTQMNAILGRAGNAPRDITALVEQLLAAQGESLGERRVIEFELGLYDCQPAARVGINGELFASARLDNLLSCFCGLEALLQSDGEQAVMFVANDHEEVGSGSPGGAQGTFLDDVLTRIHAAVGDGTPEGRIRLIQHSCMISCDNAHGLHPNFLDRHDAGHAPALNGGPVIKYNANQRYATASRTAGLFKQLCAKAGVPVQAFSTRADMGCGSTIGPLTATALGIATLDVGLPQWAMHSIRETAGSEDPAYLIKALVEYCNTPDETLL</sequence>
<evidence type="ECO:0000313" key="11">
    <source>
        <dbReference type="EMBL" id="BBG30918.1"/>
    </source>
</evidence>
<keyword evidence="8 9" id="KW-0482">Metalloprotease</keyword>
<evidence type="ECO:0000256" key="7">
    <source>
        <dbReference type="ARBA" id="ARBA00022833"/>
    </source>
</evidence>
<keyword evidence="6 9" id="KW-0378">Hydrolase</keyword>